<accession>A0AC61SA69</accession>
<evidence type="ECO:0000313" key="2">
    <source>
        <dbReference type="Proteomes" id="UP000315423"/>
    </source>
</evidence>
<evidence type="ECO:0000313" key="1">
    <source>
        <dbReference type="EMBL" id="TKY91561.1"/>
    </source>
</evidence>
<gene>
    <name evidence="1" type="ORF">C5S46_05205</name>
</gene>
<organism evidence="1 2">
    <name type="scientific">Candidatus Methanomarinus sp</name>
    <dbReference type="NCBI Taxonomy" id="3386244"/>
    <lineage>
        <taxon>Archaea</taxon>
        <taxon>Methanobacteriati</taxon>
        <taxon>Methanobacteriota</taxon>
        <taxon>Stenosarchaea group</taxon>
        <taxon>Methanomicrobia</taxon>
        <taxon>Methanosarcinales</taxon>
        <taxon>ANME-2 cluster</taxon>
        <taxon>Candidatus Methanocomedenaceae</taxon>
        <taxon>Candidatus Methanomarinus</taxon>
    </lineage>
</organism>
<protein>
    <submittedName>
        <fullName evidence="1">Uncharacterized protein</fullName>
    </submittedName>
</protein>
<proteinExistence type="predicted"/>
<dbReference type="EMBL" id="QYBA01000173">
    <property type="protein sequence ID" value="TKY91561.1"/>
    <property type="molecule type" value="Genomic_DNA"/>
</dbReference>
<reference evidence="1" key="1">
    <citation type="submission" date="2018-09" db="EMBL/GenBank/DDBJ databases">
        <title>A genomic encyclopedia of anaerobic methanotrophic archaea.</title>
        <authorList>
            <person name="Skennerton C.T."/>
            <person name="Chadwick G.L."/>
            <person name="Laso-Perez R."/>
            <person name="Leu A.O."/>
            <person name="Speth D.R."/>
            <person name="Yu H."/>
            <person name="Morgan-Lang C."/>
            <person name="Hatzenpichler R."/>
            <person name="Goudeau D."/>
            <person name="Malmstrom R."/>
            <person name="Woyke T."/>
            <person name="Hallam S."/>
            <person name="Tyson G.W."/>
            <person name="Wegener G."/>
            <person name="Boetius A."/>
            <person name="Orphan V.J."/>
        </authorList>
    </citation>
    <scope>NUCLEOTIDE SEQUENCE</scope>
    <source>
        <strain evidence="1">CONS3730D10UFb2</strain>
    </source>
</reference>
<dbReference type="Proteomes" id="UP000315423">
    <property type="component" value="Unassembled WGS sequence"/>
</dbReference>
<sequence length="160" mass="17050">MNHRGIIPLLFLFLLIPSASCIGIGASPDQIDFGMVGQEECVAQELYVINTGSETEQVLLTANGVNLSIEPRDFVLEAKKSGVVEVSVDSIDILKAGEHTGSILITARPPGNTEGLGFGAGVKIPVSFVVKENSNLKIFAAVVSLIAIFAIVLLWVRFNK</sequence>
<name>A0AC61SA69_9EURY</name>
<comment type="caution">
    <text evidence="1">The sequence shown here is derived from an EMBL/GenBank/DDBJ whole genome shotgun (WGS) entry which is preliminary data.</text>
</comment>